<reference evidence="2" key="3">
    <citation type="submission" date="2023-12" db="EMBL/GenBank/DDBJ databases">
        <authorList>
            <person name="Sun Q."/>
            <person name="Inoue M."/>
        </authorList>
    </citation>
    <scope>NUCLEOTIDE SEQUENCE</scope>
    <source>
        <strain evidence="2">JCM 12289</strain>
    </source>
</reference>
<keyword evidence="4" id="KW-1185">Reference proteome</keyword>
<feature type="region of interest" description="Disordered" evidence="1">
    <location>
        <begin position="22"/>
        <end position="92"/>
    </location>
</feature>
<accession>A0AAV3SG87</accession>
<reference evidence="3" key="2">
    <citation type="submission" date="2022-04" db="EMBL/GenBank/DDBJ databases">
        <title>Sequencing and genomic assembly of Halococcus dombrowskii.</title>
        <authorList>
            <person name="Lim S.W."/>
            <person name="MacLea K.S."/>
        </authorList>
    </citation>
    <scope>NUCLEOTIDE SEQUENCE</scope>
    <source>
        <strain evidence="3">H4</strain>
    </source>
</reference>
<evidence type="ECO:0000313" key="3">
    <source>
        <dbReference type="EMBL" id="UOO94925.1"/>
    </source>
</evidence>
<dbReference type="PROSITE" id="PS51257">
    <property type="entry name" value="PROKAR_LIPOPROTEIN"/>
    <property type="match status" value="1"/>
</dbReference>
<dbReference type="GeneID" id="71762832"/>
<dbReference type="Proteomes" id="UP000830542">
    <property type="component" value="Chromosome"/>
</dbReference>
<evidence type="ECO:0000313" key="2">
    <source>
        <dbReference type="EMBL" id="GAA0460851.1"/>
    </source>
</evidence>
<name>A0AAV3SG87_HALDO</name>
<dbReference type="EMBL" id="BAAADN010000026">
    <property type="protein sequence ID" value="GAA0460851.1"/>
    <property type="molecule type" value="Genomic_DNA"/>
</dbReference>
<gene>
    <name evidence="2" type="ORF">GCM10008985_16650</name>
    <name evidence="3" type="ORF">MUK72_13250</name>
</gene>
<protein>
    <submittedName>
        <fullName evidence="2">Uncharacterized protein</fullName>
    </submittedName>
</protein>
<organism evidence="2 5">
    <name type="scientific">Halococcus dombrowskii</name>
    <dbReference type="NCBI Taxonomy" id="179637"/>
    <lineage>
        <taxon>Archaea</taxon>
        <taxon>Methanobacteriati</taxon>
        <taxon>Methanobacteriota</taxon>
        <taxon>Stenosarchaea group</taxon>
        <taxon>Halobacteria</taxon>
        <taxon>Halobacteriales</taxon>
        <taxon>Halococcaceae</taxon>
        <taxon>Halococcus</taxon>
    </lineage>
</organism>
<proteinExistence type="predicted"/>
<feature type="compositionally biased region" description="Low complexity" evidence="1">
    <location>
        <begin position="67"/>
        <end position="79"/>
    </location>
</feature>
<dbReference type="Proteomes" id="UP001500962">
    <property type="component" value="Unassembled WGS sequence"/>
</dbReference>
<evidence type="ECO:0000256" key="1">
    <source>
        <dbReference type="SAM" id="MobiDB-lite"/>
    </source>
</evidence>
<reference evidence="2" key="1">
    <citation type="journal article" date="2014" name="Int. J. Syst. Evol. Microbiol.">
        <title>Complete genome sequence of Corynebacterium casei LMG S-19264T (=DSM 44701T), isolated from a smear-ripened cheese.</title>
        <authorList>
            <consortium name="US DOE Joint Genome Institute (JGI-PGF)"/>
            <person name="Walter F."/>
            <person name="Albersmeier A."/>
            <person name="Kalinowski J."/>
            <person name="Ruckert C."/>
        </authorList>
    </citation>
    <scope>NUCLEOTIDE SEQUENCE</scope>
    <source>
        <strain evidence="2">JCM 12289</strain>
    </source>
</reference>
<dbReference type="AlphaFoldDB" id="A0AAV3SG87"/>
<dbReference type="EMBL" id="CP095005">
    <property type="protein sequence ID" value="UOO94925.1"/>
    <property type="molecule type" value="Genomic_DNA"/>
</dbReference>
<sequence>MRRRDYLRGLGAIAGIVGVAGCSSSASEEPAAGPTAQEPAGNAPDEPRTERTAPGSRLSRTADEPTADPTAQPTTTATPTPIPTPEPPANRLLLAPALGTGWGYASDSTPRIRDNGTITALYRGTQPYTRTLRTRLWRCEGRTLDALGGTCSLGTLPSRYRSRDDIETASPTIGETAFAWWSGPRTDIEVVAADHVFRMSHTPLAEQADENTARLPSRAARLTELIGLARQQAEKLASD</sequence>
<evidence type="ECO:0000313" key="5">
    <source>
        <dbReference type="Proteomes" id="UP001500962"/>
    </source>
</evidence>
<evidence type="ECO:0000313" key="4">
    <source>
        <dbReference type="Proteomes" id="UP000830542"/>
    </source>
</evidence>
<dbReference type="KEGG" id="hdo:MUK72_13250"/>
<dbReference type="RefSeq" id="WP_244701787.1">
    <property type="nucleotide sequence ID" value="NZ_BAAADN010000026.1"/>
</dbReference>
<feature type="compositionally biased region" description="Low complexity" evidence="1">
    <location>
        <begin position="22"/>
        <end position="34"/>
    </location>
</feature>